<gene>
    <name evidence="3" type="ORF">GCM10022286_12220</name>
</gene>
<dbReference type="Proteomes" id="UP001415169">
    <property type="component" value="Unassembled WGS sequence"/>
</dbReference>
<dbReference type="PANTHER" id="PTHR35174:SF3">
    <property type="entry name" value="BLL7171 PROTEIN"/>
    <property type="match status" value="1"/>
</dbReference>
<evidence type="ECO:0000259" key="2">
    <source>
        <dbReference type="Pfam" id="PF03795"/>
    </source>
</evidence>
<comment type="similarity">
    <text evidence="1">Belongs to the YciI family.</text>
</comment>
<sequence>MPRPDHLARERTTTMSRFLILIYGDDEKWGERTAEAGAAVDAAHRAFREAGGVVASGELDSPALAKTIHGRAGERAYVTDGPFAEFKEVLGGYYEIEAESIDEAVARASTLYETNEPHVRIEVRPLVAH</sequence>
<dbReference type="PANTHER" id="PTHR35174">
    <property type="entry name" value="BLL7171 PROTEIN-RELATED"/>
    <property type="match status" value="1"/>
</dbReference>
<protein>
    <recommendedName>
        <fullName evidence="2">YCII-related domain-containing protein</fullName>
    </recommendedName>
</protein>
<evidence type="ECO:0000256" key="1">
    <source>
        <dbReference type="ARBA" id="ARBA00007689"/>
    </source>
</evidence>
<dbReference type="Pfam" id="PF03795">
    <property type="entry name" value="YCII"/>
    <property type="match status" value="1"/>
</dbReference>
<dbReference type="Gene3D" id="3.30.70.1060">
    <property type="entry name" value="Dimeric alpha+beta barrel"/>
    <property type="match status" value="1"/>
</dbReference>
<evidence type="ECO:0000313" key="4">
    <source>
        <dbReference type="Proteomes" id="UP001415169"/>
    </source>
</evidence>
<reference evidence="3" key="2">
    <citation type="submission" date="2023-12" db="EMBL/GenBank/DDBJ databases">
        <authorList>
            <person name="Sun Q."/>
            <person name="Inoue M."/>
        </authorList>
    </citation>
    <scope>NUCLEOTIDE SEQUENCE</scope>
    <source>
        <strain evidence="3">JCM 17590</strain>
    </source>
</reference>
<dbReference type="EMBL" id="BAABBV010000001">
    <property type="protein sequence ID" value="GAA4158787.1"/>
    <property type="molecule type" value="Genomic_DNA"/>
</dbReference>
<dbReference type="InterPro" id="IPR011008">
    <property type="entry name" value="Dimeric_a/b-barrel"/>
</dbReference>
<accession>A0ABP7ZI45</accession>
<dbReference type="SUPFAM" id="SSF54909">
    <property type="entry name" value="Dimeric alpha+beta barrel"/>
    <property type="match status" value="1"/>
</dbReference>
<proteinExistence type="inferred from homology"/>
<feature type="domain" description="YCII-related" evidence="2">
    <location>
        <begin position="17"/>
        <end position="109"/>
    </location>
</feature>
<comment type="caution">
    <text evidence="3">The sequence shown here is derived from an EMBL/GenBank/DDBJ whole genome shotgun (WGS) entry which is preliminary data.</text>
</comment>
<keyword evidence="4" id="KW-1185">Reference proteome</keyword>
<organism evidence="3 4">
    <name type="scientific">Gryllotalpicola daejeonensis</name>
    <dbReference type="NCBI Taxonomy" id="993087"/>
    <lineage>
        <taxon>Bacteria</taxon>
        <taxon>Bacillati</taxon>
        <taxon>Actinomycetota</taxon>
        <taxon>Actinomycetes</taxon>
        <taxon>Micrococcales</taxon>
        <taxon>Microbacteriaceae</taxon>
        <taxon>Gryllotalpicola</taxon>
    </lineage>
</organism>
<name>A0ABP7ZI45_9MICO</name>
<dbReference type="InterPro" id="IPR005545">
    <property type="entry name" value="YCII"/>
</dbReference>
<reference evidence="3" key="1">
    <citation type="journal article" date="2014" name="Int. J. Syst. Evol. Microbiol.">
        <title>Complete genome of a new Firmicutes species belonging to the dominant human colonic microbiota ('Ruminococcus bicirculans') reveals two chromosomes and a selective capacity to utilize plant glucans.</title>
        <authorList>
            <consortium name="NISC Comparative Sequencing Program"/>
            <person name="Wegmann U."/>
            <person name="Louis P."/>
            <person name="Goesmann A."/>
            <person name="Henrissat B."/>
            <person name="Duncan S.H."/>
            <person name="Flint H.J."/>
        </authorList>
    </citation>
    <scope>NUCLEOTIDE SEQUENCE</scope>
    <source>
        <strain evidence="3">JCM 17590</strain>
    </source>
</reference>
<evidence type="ECO:0000313" key="3">
    <source>
        <dbReference type="EMBL" id="GAA4158787.1"/>
    </source>
</evidence>